<proteinExistence type="inferred from homology"/>
<dbReference type="PRINTS" id="PR00081">
    <property type="entry name" value="GDHRDH"/>
</dbReference>
<accession>A0ABZ0UMJ7</accession>
<dbReference type="PANTHER" id="PTHR43639:SF1">
    <property type="entry name" value="SHORT-CHAIN DEHYDROGENASE_REDUCTASE FAMILY PROTEIN"/>
    <property type="match status" value="1"/>
</dbReference>
<reference evidence="3 4" key="1">
    <citation type="submission" date="2022-11" db="EMBL/GenBank/DDBJ databases">
        <title>Host association and intracellularity evolved multiple times independently in the Rickettsiales.</title>
        <authorList>
            <person name="Castelli M."/>
            <person name="Nardi T."/>
            <person name="Gammuto L."/>
            <person name="Bellinzona G."/>
            <person name="Sabaneyeva E."/>
            <person name="Potekhin A."/>
            <person name="Serra V."/>
            <person name="Petroni G."/>
            <person name="Sassera D."/>
        </authorList>
    </citation>
    <scope>NUCLEOTIDE SEQUENCE [LARGE SCALE GENOMIC DNA]</scope>
    <source>
        <strain evidence="3 4">NDG2</strain>
    </source>
</reference>
<organism evidence="3 4">
    <name type="scientific">Candidatus Bandiella euplotis</name>
    <dbReference type="NCBI Taxonomy" id="1664265"/>
    <lineage>
        <taxon>Bacteria</taxon>
        <taxon>Pseudomonadati</taxon>
        <taxon>Pseudomonadota</taxon>
        <taxon>Alphaproteobacteria</taxon>
        <taxon>Rickettsiales</taxon>
        <taxon>Candidatus Midichloriaceae</taxon>
        <taxon>Candidatus Bandiella</taxon>
    </lineage>
</organism>
<dbReference type="RefSeq" id="WP_323732882.1">
    <property type="nucleotide sequence ID" value="NZ_CP110820.1"/>
</dbReference>
<protein>
    <submittedName>
        <fullName evidence="3">SDR family oxidoreductase</fullName>
    </submittedName>
</protein>
<dbReference type="Proteomes" id="UP001327219">
    <property type="component" value="Chromosome"/>
</dbReference>
<dbReference type="InterPro" id="IPR036291">
    <property type="entry name" value="NAD(P)-bd_dom_sf"/>
</dbReference>
<dbReference type="InterPro" id="IPR002347">
    <property type="entry name" value="SDR_fam"/>
</dbReference>
<name>A0ABZ0UMJ7_9RICK</name>
<comment type="similarity">
    <text evidence="1">Belongs to the short-chain dehydrogenases/reductases (SDR) family.</text>
</comment>
<keyword evidence="4" id="KW-1185">Reference proteome</keyword>
<gene>
    <name evidence="3" type="ORF">Bandiella_01510</name>
</gene>
<evidence type="ECO:0000256" key="2">
    <source>
        <dbReference type="ARBA" id="ARBA00023002"/>
    </source>
</evidence>
<dbReference type="Gene3D" id="3.40.50.720">
    <property type="entry name" value="NAD(P)-binding Rossmann-like Domain"/>
    <property type="match status" value="1"/>
</dbReference>
<sequence>MPYALITGSAKRIGKEIALFLAKHGWDIIIHYNTSEDKANQLQDEVISLGRKCIIYKSNFLHADDYNQIMQEFKIGLLVNNASMFENDNLHNLKEKDLLNNLKVNFSTPLILSKALMQSHSGVDGQVNIINILDNIIFKLPKNFISYYFSKTSLANFTKLAAKLYAPKVRVNGIALGQIMQNPKQSEANFEKTKNAAPLEYGATVDEICYTIDFILKTKSLTGQIISLDGGSHLDNLNYP</sequence>
<evidence type="ECO:0000256" key="1">
    <source>
        <dbReference type="ARBA" id="ARBA00006484"/>
    </source>
</evidence>
<keyword evidence="2" id="KW-0560">Oxidoreductase</keyword>
<evidence type="ECO:0000313" key="4">
    <source>
        <dbReference type="Proteomes" id="UP001327219"/>
    </source>
</evidence>
<dbReference type="PANTHER" id="PTHR43639">
    <property type="entry name" value="OXIDOREDUCTASE, SHORT-CHAIN DEHYDROGENASE/REDUCTASE FAMILY (AFU_ORTHOLOGUE AFUA_5G02870)"/>
    <property type="match status" value="1"/>
</dbReference>
<dbReference type="SUPFAM" id="SSF51735">
    <property type="entry name" value="NAD(P)-binding Rossmann-fold domains"/>
    <property type="match status" value="1"/>
</dbReference>
<dbReference type="EMBL" id="CP110820">
    <property type="protein sequence ID" value="WPX97361.1"/>
    <property type="molecule type" value="Genomic_DNA"/>
</dbReference>
<evidence type="ECO:0000313" key="3">
    <source>
        <dbReference type="EMBL" id="WPX97361.1"/>
    </source>
</evidence>
<dbReference type="Pfam" id="PF00106">
    <property type="entry name" value="adh_short"/>
    <property type="match status" value="1"/>
</dbReference>